<dbReference type="Proteomes" id="UP001295684">
    <property type="component" value="Unassembled WGS sequence"/>
</dbReference>
<protein>
    <submittedName>
        <fullName evidence="2">Uncharacterized protein</fullName>
    </submittedName>
</protein>
<name>A0AAD1UCT7_EUPCR</name>
<proteinExistence type="predicted"/>
<sequence>MSIRGEFNIMSEQVYETQRKLQEIMSALYRVDEKADKEALYKTNARFQDFVPYYEYKEVVNSLKEFSKQADLNEALGRIKNLEDQVKEMYTKDEVQDLLTNSRKEIDKYLEQKYCTINLFHTENKLKKESIDSLSQSSSSYKNLLTDYSTKFTTLECRINSKADKSDLKAKTDAIWSNFENCCQYEHIKQVKLRVEPLADKCIKLLNNFSQENIEMKNIIKRFDEIILDKASKFSV</sequence>
<evidence type="ECO:0000256" key="1">
    <source>
        <dbReference type="SAM" id="Coils"/>
    </source>
</evidence>
<keyword evidence="1" id="KW-0175">Coiled coil</keyword>
<gene>
    <name evidence="2" type="ORF">ECRASSUSDP1_LOCUS4095</name>
</gene>
<accession>A0AAD1UCT7</accession>
<evidence type="ECO:0000313" key="2">
    <source>
        <dbReference type="EMBL" id="CAI2362768.1"/>
    </source>
</evidence>
<dbReference type="EMBL" id="CAMPGE010003924">
    <property type="protein sequence ID" value="CAI2362768.1"/>
    <property type="molecule type" value="Genomic_DNA"/>
</dbReference>
<keyword evidence="3" id="KW-1185">Reference proteome</keyword>
<reference evidence="2" key="1">
    <citation type="submission" date="2023-07" db="EMBL/GenBank/DDBJ databases">
        <authorList>
            <consortium name="AG Swart"/>
            <person name="Singh M."/>
            <person name="Singh A."/>
            <person name="Seah K."/>
            <person name="Emmerich C."/>
        </authorList>
    </citation>
    <scope>NUCLEOTIDE SEQUENCE</scope>
    <source>
        <strain evidence="2">DP1</strain>
    </source>
</reference>
<dbReference type="AlphaFoldDB" id="A0AAD1UCT7"/>
<comment type="caution">
    <text evidence="2">The sequence shown here is derived from an EMBL/GenBank/DDBJ whole genome shotgun (WGS) entry which is preliminary data.</text>
</comment>
<evidence type="ECO:0000313" key="3">
    <source>
        <dbReference type="Proteomes" id="UP001295684"/>
    </source>
</evidence>
<feature type="coiled-coil region" evidence="1">
    <location>
        <begin position="72"/>
        <end position="112"/>
    </location>
</feature>
<organism evidence="2 3">
    <name type="scientific">Euplotes crassus</name>
    <dbReference type="NCBI Taxonomy" id="5936"/>
    <lineage>
        <taxon>Eukaryota</taxon>
        <taxon>Sar</taxon>
        <taxon>Alveolata</taxon>
        <taxon>Ciliophora</taxon>
        <taxon>Intramacronucleata</taxon>
        <taxon>Spirotrichea</taxon>
        <taxon>Hypotrichia</taxon>
        <taxon>Euplotida</taxon>
        <taxon>Euplotidae</taxon>
        <taxon>Moneuplotes</taxon>
    </lineage>
</organism>